<dbReference type="PROSITE" id="PS50865">
    <property type="entry name" value="ZF_MYND_2"/>
    <property type="match status" value="1"/>
</dbReference>
<name>K0SY89_THAOC</name>
<comment type="caution">
    <text evidence="6">The sequence shown here is derived from an EMBL/GenBank/DDBJ whole genome shotgun (WGS) entry which is preliminary data.</text>
</comment>
<keyword evidence="1" id="KW-0479">Metal-binding</keyword>
<evidence type="ECO:0000313" key="7">
    <source>
        <dbReference type="Proteomes" id="UP000266841"/>
    </source>
</evidence>
<dbReference type="Proteomes" id="UP000266841">
    <property type="component" value="Unassembled WGS sequence"/>
</dbReference>
<gene>
    <name evidence="6" type="ORF">THAOC_08749</name>
</gene>
<dbReference type="PANTHER" id="PTHR10237">
    <property type="entry name" value="DEFORMED EPIDERMAL AUTOREGULATORY FACTOR 1 HOMOLOG SUPPRESSIN"/>
    <property type="match status" value="1"/>
</dbReference>
<dbReference type="GO" id="GO:0005634">
    <property type="term" value="C:nucleus"/>
    <property type="evidence" value="ECO:0007669"/>
    <property type="project" value="TreeGrafter"/>
</dbReference>
<dbReference type="GO" id="GO:0008270">
    <property type="term" value="F:zinc ion binding"/>
    <property type="evidence" value="ECO:0007669"/>
    <property type="project" value="UniProtKB-KW"/>
</dbReference>
<dbReference type="OrthoDB" id="188436at2759"/>
<dbReference type="Gene3D" id="6.10.140.2220">
    <property type="match status" value="1"/>
</dbReference>
<evidence type="ECO:0000256" key="4">
    <source>
        <dbReference type="PROSITE-ProRule" id="PRU00134"/>
    </source>
</evidence>
<dbReference type="PANTHER" id="PTHR10237:SF14">
    <property type="entry name" value="MYND-TYPE DOMAIN-CONTAINING PROTEIN"/>
    <property type="match status" value="1"/>
</dbReference>
<dbReference type="eggNOG" id="ENOG502QUTF">
    <property type="taxonomic scope" value="Eukaryota"/>
</dbReference>
<evidence type="ECO:0000313" key="6">
    <source>
        <dbReference type="EMBL" id="EJK69944.1"/>
    </source>
</evidence>
<evidence type="ECO:0000256" key="2">
    <source>
        <dbReference type="ARBA" id="ARBA00022771"/>
    </source>
</evidence>
<evidence type="ECO:0000256" key="1">
    <source>
        <dbReference type="ARBA" id="ARBA00022723"/>
    </source>
</evidence>
<keyword evidence="2 4" id="KW-0863">Zinc-finger</keyword>
<accession>K0SY89</accession>
<reference evidence="6 7" key="1">
    <citation type="journal article" date="2012" name="Genome Biol.">
        <title>Genome and low-iron response of an oceanic diatom adapted to chronic iron limitation.</title>
        <authorList>
            <person name="Lommer M."/>
            <person name="Specht M."/>
            <person name="Roy A.S."/>
            <person name="Kraemer L."/>
            <person name="Andreson R."/>
            <person name="Gutowska M.A."/>
            <person name="Wolf J."/>
            <person name="Bergner S.V."/>
            <person name="Schilhabel M.B."/>
            <person name="Klostermeier U.C."/>
            <person name="Beiko R.G."/>
            <person name="Rosenstiel P."/>
            <person name="Hippler M."/>
            <person name="Laroche J."/>
        </authorList>
    </citation>
    <scope>NUCLEOTIDE SEQUENCE [LARGE SCALE GENOMIC DNA]</scope>
    <source>
        <strain evidence="6 7">CCMP1005</strain>
    </source>
</reference>
<sequence>MPIGITLPNGRRVDVETKAGANYFISYGGAESFSFFSTNLERSNQIYRSISQRSSRKPTQSEIHELTIVYGVAAGLAQNADPDVFAQIPEGELKLYIEHLMARLRHHTKDPNWANNGTIMTHLNDRVMINSTVELFMQTVPVKLAHQLNFFETLAEFAAAATTTIDDDDAETMVMAVANSLISTFDQSPDLPSTDRTFKKLEASGMLEQFIRLSTCKPVSSSRGVLKFYDELIKRTKLLIKWFGSETPCGKVAKKIVSDPKYRNHAVTPKLRAILAFSNQEVHPEIEGRMCRYCNKNDPSAEFQHALMKCSRCKSTYYCSKECQRADWKRHKKSCIPVSSSEARANLFAENTVQQTIWKNYVPIMKEIVRVTGLTGLPKREILLEMDFVTPPQRGGLAPALRDPVEFKVAPARGYFEGDRPDEPDWFYKGQDRACYEKNIRAKVPVLKETFERLQDQHLLAFVRSPSGGGGCYRITLQSEETMNPLFGQKTVDACRKAIEDEDFSDLKDIIGVNTPASQSMMRTFRRGFGAMPEEDELNAVREMLNRCYGASFDIR</sequence>
<organism evidence="6 7">
    <name type="scientific">Thalassiosira oceanica</name>
    <name type="common">Marine diatom</name>
    <dbReference type="NCBI Taxonomy" id="159749"/>
    <lineage>
        <taxon>Eukaryota</taxon>
        <taxon>Sar</taxon>
        <taxon>Stramenopiles</taxon>
        <taxon>Ochrophyta</taxon>
        <taxon>Bacillariophyta</taxon>
        <taxon>Coscinodiscophyceae</taxon>
        <taxon>Thalassiosirophycidae</taxon>
        <taxon>Thalassiosirales</taxon>
        <taxon>Thalassiosiraceae</taxon>
        <taxon>Thalassiosira</taxon>
    </lineage>
</organism>
<dbReference type="PROSITE" id="PS01360">
    <property type="entry name" value="ZF_MYND_1"/>
    <property type="match status" value="1"/>
</dbReference>
<keyword evidence="7" id="KW-1185">Reference proteome</keyword>
<keyword evidence="3" id="KW-0862">Zinc</keyword>
<dbReference type="AlphaFoldDB" id="K0SY89"/>
<dbReference type="SUPFAM" id="SSF144232">
    <property type="entry name" value="HIT/MYND zinc finger-like"/>
    <property type="match status" value="1"/>
</dbReference>
<protein>
    <recommendedName>
        <fullName evidence="5">MYND-type domain-containing protein</fullName>
    </recommendedName>
</protein>
<evidence type="ECO:0000259" key="5">
    <source>
        <dbReference type="PROSITE" id="PS50865"/>
    </source>
</evidence>
<dbReference type="GO" id="GO:0000981">
    <property type="term" value="F:DNA-binding transcription factor activity, RNA polymerase II-specific"/>
    <property type="evidence" value="ECO:0007669"/>
    <property type="project" value="TreeGrafter"/>
</dbReference>
<feature type="domain" description="MYND-type" evidence="5">
    <location>
        <begin position="291"/>
        <end position="335"/>
    </location>
</feature>
<dbReference type="EMBL" id="AGNL01009335">
    <property type="protein sequence ID" value="EJK69944.1"/>
    <property type="molecule type" value="Genomic_DNA"/>
</dbReference>
<evidence type="ECO:0000256" key="3">
    <source>
        <dbReference type="ARBA" id="ARBA00022833"/>
    </source>
</evidence>
<dbReference type="InterPro" id="IPR002893">
    <property type="entry name" value="Znf_MYND"/>
</dbReference>
<dbReference type="InterPro" id="IPR024119">
    <property type="entry name" value="TF_DEAF-1"/>
</dbReference>
<proteinExistence type="predicted"/>
<dbReference type="Pfam" id="PF01753">
    <property type="entry name" value="zf-MYND"/>
    <property type="match status" value="1"/>
</dbReference>